<dbReference type="Pfam" id="PF09527">
    <property type="entry name" value="ATPase_gene1"/>
    <property type="match status" value="1"/>
</dbReference>
<dbReference type="eggNOG" id="COG5336">
    <property type="taxonomic scope" value="Bacteria"/>
</dbReference>
<sequence>MPSHYVARDFEAGIRRPRSGVEALMANREKPDDLERRRRDLEAALAARRPEEPSDGGSAKTGGAGGYANALRLSSEFIAGIVVGAGLGWFIDRTAGTAPWGMIIFLLLGFGAGVLNVLRSAGLMAEFGSKAPNKGDAGPGEKK</sequence>
<evidence type="ECO:0008006" key="4">
    <source>
        <dbReference type="Google" id="ProtNLM"/>
    </source>
</evidence>
<dbReference type="InterPro" id="IPR032820">
    <property type="entry name" value="ATPase_put"/>
</dbReference>
<protein>
    <recommendedName>
        <fullName evidence="4">ATP synthase protein I</fullName>
    </recommendedName>
</protein>
<dbReference type="AlphaFoldDB" id="Q11KI0"/>
<keyword evidence="2" id="KW-1133">Transmembrane helix</keyword>
<name>Q11KI0_CHESB</name>
<dbReference type="STRING" id="266779.Meso_0695"/>
<evidence type="ECO:0000313" key="3">
    <source>
        <dbReference type="EMBL" id="ABG62095.1"/>
    </source>
</evidence>
<reference evidence="3" key="1">
    <citation type="submission" date="2006-06" db="EMBL/GenBank/DDBJ databases">
        <title>Complete sequence of chromosome of Chelativorans sp. BNC1.</title>
        <authorList>
            <consortium name="US DOE Joint Genome Institute"/>
            <person name="Copeland A."/>
            <person name="Lucas S."/>
            <person name="Lapidus A."/>
            <person name="Barry K."/>
            <person name="Detter J.C."/>
            <person name="Glavina del Rio T."/>
            <person name="Hammon N."/>
            <person name="Israni S."/>
            <person name="Dalin E."/>
            <person name="Tice H."/>
            <person name="Pitluck S."/>
            <person name="Chertkov O."/>
            <person name="Brettin T."/>
            <person name="Bruce D."/>
            <person name="Han C."/>
            <person name="Tapia R."/>
            <person name="Gilna P."/>
            <person name="Schmutz J."/>
            <person name="Larimer F."/>
            <person name="Land M."/>
            <person name="Hauser L."/>
            <person name="Kyrpides N."/>
            <person name="Mikhailova N."/>
            <person name="Richardson P."/>
        </authorList>
    </citation>
    <scope>NUCLEOTIDE SEQUENCE</scope>
    <source>
        <strain evidence="3">BNC1</strain>
    </source>
</reference>
<proteinExistence type="predicted"/>
<feature type="compositionally biased region" description="Basic and acidic residues" evidence="1">
    <location>
        <begin position="27"/>
        <end position="52"/>
    </location>
</feature>
<dbReference type="KEGG" id="mes:Meso_0695"/>
<gene>
    <name evidence="3" type="ordered locus">Meso_0695</name>
</gene>
<feature type="region of interest" description="Disordered" evidence="1">
    <location>
        <begin position="22"/>
        <end position="63"/>
    </location>
</feature>
<dbReference type="HOGENOM" id="CLU_137927_0_0_5"/>
<keyword evidence="2" id="KW-0812">Transmembrane</keyword>
<dbReference type="EMBL" id="CP000390">
    <property type="protein sequence ID" value="ABG62095.1"/>
    <property type="molecule type" value="Genomic_DNA"/>
</dbReference>
<organism evidence="3">
    <name type="scientific">Chelativorans sp. (strain BNC1)</name>
    <dbReference type="NCBI Taxonomy" id="266779"/>
    <lineage>
        <taxon>Bacteria</taxon>
        <taxon>Pseudomonadati</taxon>
        <taxon>Pseudomonadota</taxon>
        <taxon>Alphaproteobacteria</taxon>
        <taxon>Hyphomicrobiales</taxon>
        <taxon>Phyllobacteriaceae</taxon>
        <taxon>Chelativorans</taxon>
    </lineage>
</organism>
<evidence type="ECO:0000256" key="2">
    <source>
        <dbReference type="SAM" id="Phobius"/>
    </source>
</evidence>
<feature type="transmembrane region" description="Helical" evidence="2">
    <location>
        <begin position="97"/>
        <end position="118"/>
    </location>
</feature>
<keyword evidence="2" id="KW-0472">Membrane</keyword>
<accession>Q11KI0</accession>
<evidence type="ECO:0000256" key="1">
    <source>
        <dbReference type="SAM" id="MobiDB-lite"/>
    </source>
</evidence>
<feature type="transmembrane region" description="Helical" evidence="2">
    <location>
        <begin position="70"/>
        <end position="91"/>
    </location>
</feature>